<keyword evidence="2" id="KW-0223">Dioxygenase</keyword>
<dbReference type="AlphaFoldDB" id="A0A151Z4F3"/>
<keyword evidence="2" id="KW-0560">Oxidoreductase</keyword>
<evidence type="ECO:0000256" key="1">
    <source>
        <dbReference type="SAM" id="MobiDB-lite"/>
    </source>
</evidence>
<accession>A0A151Z4F3</accession>
<reference evidence="2 3" key="1">
    <citation type="submission" date="2015-12" db="EMBL/GenBank/DDBJ databases">
        <title>Dictyostelia acquired genes for synthesis and detection of signals that induce cell-type specialization by lateral gene transfer from prokaryotes.</title>
        <authorList>
            <person name="Gloeckner G."/>
            <person name="Schaap P."/>
        </authorList>
    </citation>
    <scope>NUCLEOTIDE SEQUENCE [LARGE SCALE GENOMIC DNA]</scope>
    <source>
        <strain evidence="2 3">TK</strain>
    </source>
</reference>
<organism evidence="2 3">
    <name type="scientific">Tieghemostelium lacteum</name>
    <name type="common">Slime mold</name>
    <name type="synonym">Dictyostelium lacteum</name>
    <dbReference type="NCBI Taxonomy" id="361077"/>
    <lineage>
        <taxon>Eukaryota</taxon>
        <taxon>Amoebozoa</taxon>
        <taxon>Evosea</taxon>
        <taxon>Eumycetozoa</taxon>
        <taxon>Dictyostelia</taxon>
        <taxon>Dictyosteliales</taxon>
        <taxon>Raperosteliaceae</taxon>
        <taxon>Tieghemostelium</taxon>
    </lineage>
</organism>
<dbReference type="PANTHER" id="PTHR37766:SF1">
    <property type="entry name" value="OS01G0897100 PROTEIN"/>
    <property type="match status" value="1"/>
</dbReference>
<name>A0A151Z4F3_TIELA</name>
<proteinExistence type="predicted"/>
<sequence length="506" mass="60409">MENEIKKYLIDNLDSQLKIRLESTLLKFNRIANVKLFMIQFNKILWYHKENSLKRDLVNILIDSKEESKVILGIIVDSFEGHFGEWLRNSFFSTNGNDIRIALVKCWFDQFKYDGINQYGSLALERYLFKEDSSRVWNDLVWNSAIKYPPSVVVLKRHLFLQLNIEETIKNYIRYQSDFWNSTYLLESITNNSSHFLRLDSKQFEDLLLSLLFDSNRKDLYKDFEESLYRTLSLLNNSNKWDKITSIILRFYGTPSDKELLSFFKNQVGDSNTLENTFISNIDLTNINDVLVYNTLLPNHLISLVNPILKSSETIDIQFKEKLISHLKDYKLSFQQLQQHIKEINNNNNNNYNNNNNNNNNRKDILIKFILYETFKYYINLKIKINEYSLPEIECEFKELNLTFKRIEISSNTFDLIESSSDSDNDNKSKKRKKKEKKRKKEKKLKYQNYDNNDDDTIIPNQDIKWIFQHQNTIEYCKEDLPQFLHHQLLIKLLEISKFNVIPQVK</sequence>
<feature type="region of interest" description="Disordered" evidence="1">
    <location>
        <begin position="418"/>
        <end position="447"/>
    </location>
</feature>
<evidence type="ECO:0000313" key="3">
    <source>
        <dbReference type="Proteomes" id="UP000076078"/>
    </source>
</evidence>
<gene>
    <name evidence="2" type="ORF">DLAC_10638</name>
</gene>
<comment type="caution">
    <text evidence="2">The sequence shown here is derived from an EMBL/GenBank/DDBJ whole genome shotgun (WGS) entry which is preliminary data.</text>
</comment>
<keyword evidence="3" id="KW-1185">Reference proteome</keyword>
<dbReference type="PANTHER" id="PTHR37766">
    <property type="entry name" value="OS01G0897100 PROTEIN"/>
    <property type="match status" value="1"/>
</dbReference>
<dbReference type="InParanoid" id="A0A151Z4F3"/>
<dbReference type="Proteomes" id="UP000076078">
    <property type="component" value="Unassembled WGS sequence"/>
</dbReference>
<dbReference type="EMBL" id="LODT01000047">
    <property type="protein sequence ID" value="KYQ88836.1"/>
    <property type="molecule type" value="Genomic_DNA"/>
</dbReference>
<protein>
    <submittedName>
        <fullName evidence="2">2-nitropropane dioxygenase</fullName>
    </submittedName>
</protein>
<dbReference type="GO" id="GO:0051213">
    <property type="term" value="F:dioxygenase activity"/>
    <property type="evidence" value="ECO:0007669"/>
    <property type="project" value="UniProtKB-KW"/>
</dbReference>
<evidence type="ECO:0000313" key="2">
    <source>
        <dbReference type="EMBL" id="KYQ88836.1"/>
    </source>
</evidence>
<feature type="compositionally biased region" description="Basic residues" evidence="1">
    <location>
        <begin position="429"/>
        <end position="446"/>
    </location>
</feature>
<dbReference type="OrthoDB" id="1927237at2759"/>